<gene>
    <name evidence="1" type="ORF">S06H3_21496</name>
</gene>
<evidence type="ECO:0000313" key="1">
    <source>
        <dbReference type="EMBL" id="GAI06205.1"/>
    </source>
</evidence>
<dbReference type="EMBL" id="BARV01011299">
    <property type="protein sequence ID" value="GAI06205.1"/>
    <property type="molecule type" value="Genomic_DNA"/>
</dbReference>
<accession>X1LUX0</accession>
<proteinExistence type="predicted"/>
<reference evidence="1" key="1">
    <citation type="journal article" date="2014" name="Front. Microbiol.">
        <title>High frequency of phylogenetically diverse reductive dehalogenase-homologous genes in deep subseafloor sedimentary metagenomes.</title>
        <authorList>
            <person name="Kawai M."/>
            <person name="Futagami T."/>
            <person name="Toyoda A."/>
            <person name="Takaki Y."/>
            <person name="Nishi S."/>
            <person name="Hori S."/>
            <person name="Arai W."/>
            <person name="Tsubouchi T."/>
            <person name="Morono Y."/>
            <person name="Uchiyama I."/>
            <person name="Ito T."/>
            <person name="Fujiyama A."/>
            <person name="Inagaki F."/>
            <person name="Takami H."/>
        </authorList>
    </citation>
    <scope>NUCLEOTIDE SEQUENCE</scope>
    <source>
        <strain evidence="1">Expedition CK06-06</strain>
    </source>
</reference>
<dbReference type="AlphaFoldDB" id="X1LUX0"/>
<name>X1LUX0_9ZZZZ</name>
<organism evidence="1">
    <name type="scientific">marine sediment metagenome</name>
    <dbReference type="NCBI Taxonomy" id="412755"/>
    <lineage>
        <taxon>unclassified sequences</taxon>
        <taxon>metagenomes</taxon>
        <taxon>ecological metagenomes</taxon>
    </lineage>
</organism>
<sequence length="177" mass="20734">MGPWWFIFLQPYYKEQDLLLCPMATKPYQEGGWAPFAAWRTSEGDSGSYGANGYIINTPPGMDFQLGRPTEGNWRTTDVKGAANIPVLLDALWVNGWPEHYDQPAEFEDWWMDEIGANEMRRFCANRHNGCVNGVFVDFSIRKIELKQLWRLKWSRGYNVNADPPIWPDWMRKFKDY</sequence>
<comment type="caution">
    <text evidence="1">The sequence shown here is derived from an EMBL/GenBank/DDBJ whole genome shotgun (WGS) entry which is preliminary data.</text>
</comment>
<protein>
    <submittedName>
        <fullName evidence="1">Uncharacterized protein</fullName>
    </submittedName>
</protein>